<dbReference type="PANTHER" id="PTHR11895">
    <property type="entry name" value="TRANSAMIDASE"/>
    <property type="match status" value="1"/>
</dbReference>
<dbReference type="GO" id="GO:0030956">
    <property type="term" value="C:glutamyl-tRNA(Gln) amidotransferase complex"/>
    <property type="evidence" value="ECO:0007669"/>
    <property type="project" value="InterPro"/>
</dbReference>
<dbReference type="Pfam" id="PF01425">
    <property type="entry name" value="Amidase"/>
    <property type="match status" value="1"/>
</dbReference>
<gene>
    <name evidence="10" type="primary">gatA</name>
    <name evidence="12" type="ORF">CH364_07570</name>
</gene>
<comment type="function">
    <text evidence="10">Allows the formation of correctly charged Gln-tRNA(Gln) through the transamidation of misacylated Glu-tRNA(Gln) in organisms which lack glutaminyl-tRNA synthetase. The reaction takes place in the presence of glutamine and ATP through an activated gamma-phospho-Glu-tRNA(Gln).</text>
</comment>
<evidence type="ECO:0000256" key="4">
    <source>
        <dbReference type="ARBA" id="ARBA00014428"/>
    </source>
</evidence>
<evidence type="ECO:0000256" key="7">
    <source>
        <dbReference type="ARBA" id="ARBA00022840"/>
    </source>
</evidence>
<dbReference type="InterPro" id="IPR004412">
    <property type="entry name" value="GatA"/>
</dbReference>
<keyword evidence="12" id="KW-0808">Transferase</keyword>
<accession>A0A2N0AP56</accession>
<feature type="active site" description="Charge relay system" evidence="10">
    <location>
        <position position="80"/>
    </location>
</feature>
<dbReference type="GO" id="GO:0016740">
    <property type="term" value="F:transferase activity"/>
    <property type="evidence" value="ECO:0007669"/>
    <property type="project" value="UniProtKB-KW"/>
</dbReference>
<dbReference type="RefSeq" id="WP_100742928.1">
    <property type="nucleotide sequence ID" value="NZ_NPDW01000001.1"/>
</dbReference>
<comment type="caution">
    <text evidence="12">The sequence shown here is derived from an EMBL/GenBank/DDBJ whole genome shotgun (WGS) entry which is preliminary data.</text>
</comment>
<comment type="similarity">
    <text evidence="1 10">Belongs to the amidase family. GatA subfamily.</text>
</comment>
<evidence type="ECO:0000256" key="6">
    <source>
        <dbReference type="ARBA" id="ARBA00022741"/>
    </source>
</evidence>
<dbReference type="AlphaFoldDB" id="A0A2N0AP56"/>
<protein>
    <recommendedName>
        <fullName evidence="4 10">Glutamyl-tRNA(Gln) amidotransferase subunit A</fullName>
        <shortName evidence="10">Glu-ADT subunit A</shortName>
        <ecNumber evidence="3 10">6.3.5.7</ecNumber>
    </recommendedName>
</protein>
<keyword evidence="5 10" id="KW-0436">Ligase</keyword>
<feature type="active site" description="Acyl-ester intermediate" evidence="10">
    <location>
        <position position="179"/>
    </location>
</feature>
<dbReference type="GO" id="GO:0050567">
    <property type="term" value="F:glutaminyl-tRNA synthase (glutamine-hydrolyzing) activity"/>
    <property type="evidence" value="ECO:0007669"/>
    <property type="project" value="UniProtKB-UniRule"/>
</dbReference>
<feature type="active site" description="Charge relay system" evidence="10">
    <location>
        <position position="155"/>
    </location>
</feature>
<evidence type="ECO:0000256" key="8">
    <source>
        <dbReference type="ARBA" id="ARBA00022917"/>
    </source>
</evidence>
<evidence type="ECO:0000313" key="13">
    <source>
        <dbReference type="Proteomes" id="UP000232145"/>
    </source>
</evidence>
<comment type="subunit">
    <text evidence="2 10">Heterotrimer of A, B and C subunits.</text>
</comment>
<dbReference type="InterPro" id="IPR023631">
    <property type="entry name" value="Amidase_dom"/>
</dbReference>
<dbReference type="Proteomes" id="UP000232145">
    <property type="component" value="Unassembled WGS sequence"/>
</dbReference>
<dbReference type="EC" id="6.3.5.7" evidence="3 10"/>
<dbReference type="HAMAP" id="MF_00120">
    <property type="entry name" value="GatA"/>
    <property type="match status" value="1"/>
</dbReference>
<name>A0A2N0AP56_9LEPT</name>
<evidence type="ECO:0000313" key="12">
    <source>
        <dbReference type="EMBL" id="PJZ86025.1"/>
    </source>
</evidence>
<keyword evidence="13" id="KW-1185">Reference proteome</keyword>
<organism evidence="12 13">
    <name type="scientific">Leptospira harrisiae</name>
    <dbReference type="NCBI Taxonomy" id="2023189"/>
    <lineage>
        <taxon>Bacteria</taxon>
        <taxon>Pseudomonadati</taxon>
        <taxon>Spirochaetota</taxon>
        <taxon>Spirochaetia</taxon>
        <taxon>Leptospirales</taxon>
        <taxon>Leptospiraceae</taxon>
        <taxon>Leptospira</taxon>
    </lineage>
</organism>
<evidence type="ECO:0000256" key="1">
    <source>
        <dbReference type="ARBA" id="ARBA00008069"/>
    </source>
</evidence>
<dbReference type="NCBIfam" id="TIGR00132">
    <property type="entry name" value="gatA"/>
    <property type="match status" value="1"/>
</dbReference>
<reference evidence="12 13" key="1">
    <citation type="submission" date="2017-07" db="EMBL/GenBank/DDBJ databases">
        <title>Leptospira spp. isolated from tropical soils.</title>
        <authorList>
            <person name="Thibeaux R."/>
            <person name="Iraola G."/>
            <person name="Ferres I."/>
            <person name="Bierque E."/>
            <person name="Girault D."/>
            <person name="Soupe-Gilbert M.-E."/>
            <person name="Picardeau M."/>
            <person name="Goarant C."/>
        </authorList>
    </citation>
    <scope>NUCLEOTIDE SEQUENCE [LARGE SCALE GENOMIC DNA]</scope>
    <source>
        <strain evidence="12 13">FH2-B-A1</strain>
    </source>
</reference>
<evidence type="ECO:0000256" key="3">
    <source>
        <dbReference type="ARBA" id="ARBA00012739"/>
    </source>
</evidence>
<dbReference type="PANTHER" id="PTHR11895:SF151">
    <property type="entry name" value="GLUTAMYL-TRNA(GLN) AMIDOTRANSFERASE SUBUNIT A"/>
    <property type="match status" value="1"/>
</dbReference>
<evidence type="ECO:0000256" key="2">
    <source>
        <dbReference type="ARBA" id="ARBA00011123"/>
    </source>
</evidence>
<keyword evidence="8 10" id="KW-0648">Protein biosynthesis</keyword>
<proteinExistence type="inferred from homology"/>
<dbReference type="PROSITE" id="PS00571">
    <property type="entry name" value="AMIDASES"/>
    <property type="match status" value="1"/>
</dbReference>
<evidence type="ECO:0000256" key="10">
    <source>
        <dbReference type="HAMAP-Rule" id="MF_00120"/>
    </source>
</evidence>
<dbReference type="GO" id="GO:0005524">
    <property type="term" value="F:ATP binding"/>
    <property type="evidence" value="ECO:0007669"/>
    <property type="project" value="UniProtKB-KW"/>
</dbReference>
<dbReference type="Gene3D" id="3.90.1300.10">
    <property type="entry name" value="Amidase signature (AS) domain"/>
    <property type="match status" value="1"/>
</dbReference>
<dbReference type="SUPFAM" id="SSF75304">
    <property type="entry name" value="Amidase signature (AS) enzymes"/>
    <property type="match status" value="1"/>
</dbReference>
<dbReference type="OrthoDB" id="9811471at2"/>
<dbReference type="InterPro" id="IPR000120">
    <property type="entry name" value="Amidase"/>
</dbReference>
<dbReference type="InterPro" id="IPR036928">
    <property type="entry name" value="AS_sf"/>
</dbReference>
<keyword evidence="6 10" id="KW-0547">Nucleotide-binding</keyword>
<dbReference type="EMBL" id="NPDX01000001">
    <property type="protein sequence ID" value="PJZ86025.1"/>
    <property type="molecule type" value="Genomic_DNA"/>
</dbReference>
<evidence type="ECO:0000259" key="11">
    <source>
        <dbReference type="Pfam" id="PF01425"/>
    </source>
</evidence>
<comment type="catalytic activity">
    <reaction evidence="9 10">
        <text>L-glutamyl-tRNA(Gln) + L-glutamine + ATP + H2O = L-glutaminyl-tRNA(Gln) + L-glutamate + ADP + phosphate + H(+)</text>
        <dbReference type="Rhea" id="RHEA:17521"/>
        <dbReference type="Rhea" id="RHEA-COMP:9681"/>
        <dbReference type="Rhea" id="RHEA-COMP:9684"/>
        <dbReference type="ChEBI" id="CHEBI:15377"/>
        <dbReference type="ChEBI" id="CHEBI:15378"/>
        <dbReference type="ChEBI" id="CHEBI:29985"/>
        <dbReference type="ChEBI" id="CHEBI:30616"/>
        <dbReference type="ChEBI" id="CHEBI:43474"/>
        <dbReference type="ChEBI" id="CHEBI:58359"/>
        <dbReference type="ChEBI" id="CHEBI:78520"/>
        <dbReference type="ChEBI" id="CHEBI:78521"/>
        <dbReference type="ChEBI" id="CHEBI:456216"/>
        <dbReference type="EC" id="6.3.5.7"/>
    </reaction>
</comment>
<evidence type="ECO:0000256" key="5">
    <source>
        <dbReference type="ARBA" id="ARBA00022598"/>
    </source>
</evidence>
<dbReference type="InterPro" id="IPR020556">
    <property type="entry name" value="Amidase_CS"/>
</dbReference>
<evidence type="ECO:0000256" key="9">
    <source>
        <dbReference type="ARBA" id="ARBA00047407"/>
    </source>
</evidence>
<keyword evidence="7 10" id="KW-0067">ATP-binding</keyword>
<feature type="domain" description="Amidase" evidence="11">
    <location>
        <begin position="25"/>
        <end position="467"/>
    </location>
</feature>
<sequence>MKDLIFLTYSEIKTKLNDGSLKSKELVSAYIKRIEDTDTKVKAFLEFNKTSILNQAEESDNRRKAGKLLSEFDGIPIGIKDNICITGEITSCSSHILENFRSPYDASVIQKLKDKGFVLFPRLNMDEFAMGSSTENSAFQTTRNPFDINRIPGGSSGGSAAAVAASMLPVSLGSDTGGSIRQPAALCGIWGLKPTYGRVSRYGLVAYASSLDQIGPFSNDLQGISDLLEIISGLDHKDQTTAKVNTFEANSVSSIDWKGKRIGVMKTEDFNFSPDVNKRYTDILKELESKGATLVPLDFSLLKYAIPVYYLIATAECSSNLSRFDGIRYGLRKEGAGKLDDLYSESRTQGFGSEVKRRILLGTFSLSSGYYDAYYGKAQKARVLIRKQYAEFFKSVDIIFQPTSPTTAFKVGEKTKDPIQMYQADILTTSVNLAGVPAISCPAGLDSGKLPIGLQITSPHFEETKLLSYAKSVSELEICKLPLPIEIS</sequence>
<dbReference type="GO" id="GO:0006412">
    <property type="term" value="P:translation"/>
    <property type="evidence" value="ECO:0007669"/>
    <property type="project" value="UniProtKB-UniRule"/>
</dbReference>